<feature type="transmembrane region" description="Helical" evidence="1">
    <location>
        <begin position="46"/>
        <end position="69"/>
    </location>
</feature>
<accession>A0A812ED48</accession>
<feature type="transmembrane region" description="Helical" evidence="1">
    <location>
        <begin position="196"/>
        <end position="220"/>
    </location>
</feature>
<feature type="transmembrane region" description="Helical" evidence="1">
    <location>
        <begin position="154"/>
        <end position="176"/>
    </location>
</feature>
<dbReference type="AlphaFoldDB" id="A0A812ED48"/>
<evidence type="ECO:0000256" key="1">
    <source>
        <dbReference type="SAM" id="Phobius"/>
    </source>
</evidence>
<protein>
    <submittedName>
        <fullName evidence="2">Uncharacterized protein</fullName>
    </submittedName>
</protein>
<keyword evidence="1" id="KW-1133">Transmembrane helix</keyword>
<sequence length="225" mass="26718">MFRLLHLHLMNLIVSSFEHFLLSCLFFVAFFFFFFFSLFYPTDFFFITSHFFVSSPLLLFVFFLFILLISALRCRIFSALPLLPIFQSFYFYILSFLFLCCLSIKCFKVSYFFSPSPSPYISIFLLLYSLFSLSLLFVYKVIRDVVFFSPSPLFLYFNLSFYFYILSFLFLCCLSIKCFEMSYFSALPPLPIFQSFFLLLYSLSSLFLSIPIVSLSDFFLSRCIT</sequence>
<keyword evidence="1" id="KW-0472">Membrane</keyword>
<dbReference type="Proteomes" id="UP000597762">
    <property type="component" value="Unassembled WGS sequence"/>
</dbReference>
<evidence type="ECO:0000313" key="3">
    <source>
        <dbReference type="Proteomes" id="UP000597762"/>
    </source>
</evidence>
<keyword evidence="3" id="KW-1185">Reference proteome</keyword>
<name>A0A812ED48_ACAPH</name>
<feature type="transmembrane region" description="Helical" evidence="1">
    <location>
        <begin position="119"/>
        <end position="142"/>
    </location>
</feature>
<keyword evidence="1" id="KW-0812">Transmembrane</keyword>
<proteinExistence type="predicted"/>
<evidence type="ECO:0000313" key="2">
    <source>
        <dbReference type="EMBL" id="CAE1321192.1"/>
    </source>
</evidence>
<gene>
    <name evidence="2" type="ORF">SPHA_71323</name>
</gene>
<dbReference type="EMBL" id="CAHIKZ030005219">
    <property type="protein sequence ID" value="CAE1321192.1"/>
    <property type="molecule type" value="Genomic_DNA"/>
</dbReference>
<organism evidence="2 3">
    <name type="scientific">Acanthosepion pharaonis</name>
    <name type="common">Pharaoh cuttlefish</name>
    <name type="synonym">Sepia pharaonis</name>
    <dbReference type="NCBI Taxonomy" id="158019"/>
    <lineage>
        <taxon>Eukaryota</taxon>
        <taxon>Metazoa</taxon>
        <taxon>Spiralia</taxon>
        <taxon>Lophotrochozoa</taxon>
        <taxon>Mollusca</taxon>
        <taxon>Cephalopoda</taxon>
        <taxon>Coleoidea</taxon>
        <taxon>Decapodiformes</taxon>
        <taxon>Sepiida</taxon>
        <taxon>Sepiina</taxon>
        <taxon>Sepiidae</taxon>
        <taxon>Acanthosepion</taxon>
    </lineage>
</organism>
<feature type="transmembrane region" description="Helical" evidence="1">
    <location>
        <begin position="20"/>
        <end position="40"/>
    </location>
</feature>
<comment type="caution">
    <text evidence="2">The sequence shown here is derived from an EMBL/GenBank/DDBJ whole genome shotgun (WGS) entry which is preliminary data.</text>
</comment>
<reference evidence="2" key="1">
    <citation type="submission" date="2021-01" db="EMBL/GenBank/DDBJ databases">
        <authorList>
            <person name="Li R."/>
            <person name="Bekaert M."/>
        </authorList>
    </citation>
    <scope>NUCLEOTIDE SEQUENCE</scope>
    <source>
        <strain evidence="2">Farmed</strain>
    </source>
</reference>